<evidence type="ECO:0000313" key="3">
    <source>
        <dbReference type="EMBL" id="HGQ76522.1"/>
    </source>
</evidence>
<dbReference type="PANTHER" id="PTHR46797">
    <property type="entry name" value="HTH-TYPE TRANSCRIPTIONAL REGULATOR"/>
    <property type="match status" value="1"/>
</dbReference>
<keyword evidence="1" id="KW-0238">DNA-binding</keyword>
<dbReference type="GO" id="GO:0005829">
    <property type="term" value="C:cytosol"/>
    <property type="evidence" value="ECO:0007669"/>
    <property type="project" value="TreeGrafter"/>
</dbReference>
<name>A0A7C4VXC0_FERPE</name>
<dbReference type="Pfam" id="PF01381">
    <property type="entry name" value="HTH_3"/>
    <property type="match status" value="1"/>
</dbReference>
<comment type="caution">
    <text evidence="4">The sequence shown here is derived from an EMBL/GenBank/DDBJ whole genome shotgun (WGS) entry which is preliminary data.</text>
</comment>
<evidence type="ECO:0000313" key="4">
    <source>
        <dbReference type="EMBL" id="HGU42947.1"/>
    </source>
</evidence>
<reference evidence="4" key="1">
    <citation type="journal article" date="2020" name="mSystems">
        <title>Genome- and Community-Level Interaction Insights into Carbon Utilization and Element Cycling Functions of Hydrothermarchaeota in Hydrothermal Sediment.</title>
        <authorList>
            <person name="Zhou Z."/>
            <person name="Liu Y."/>
            <person name="Xu W."/>
            <person name="Pan J."/>
            <person name="Luo Z.H."/>
            <person name="Li M."/>
        </authorList>
    </citation>
    <scope>NUCLEOTIDE SEQUENCE [LARGE SCALE GENOMIC DNA]</scope>
    <source>
        <strain evidence="4">SpSt-604</strain>
        <strain evidence="3">SpSt-640</strain>
    </source>
</reference>
<dbReference type="PANTHER" id="PTHR46797:SF1">
    <property type="entry name" value="METHYLPHOSPHONATE SYNTHASE"/>
    <property type="match status" value="1"/>
</dbReference>
<dbReference type="GO" id="GO:0003700">
    <property type="term" value="F:DNA-binding transcription factor activity"/>
    <property type="evidence" value="ECO:0007669"/>
    <property type="project" value="TreeGrafter"/>
</dbReference>
<dbReference type="PROSITE" id="PS50943">
    <property type="entry name" value="HTH_CROC1"/>
    <property type="match status" value="1"/>
</dbReference>
<dbReference type="SMART" id="SM00530">
    <property type="entry name" value="HTH_XRE"/>
    <property type="match status" value="1"/>
</dbReference>
<dbReference type="CDD" id="cd00093">
    <property type="entry name" value="HTH_XRE"/>
    <property type="match status" value="1"/>
</dbReference>
<evidence type="ECO:0000256" key="1">
    <source>
        <dbReference type="ARBA" id="ARBA00023125"/>
    </source>
</evidence>
<dbReference type="InterPro" id="IPR001387">
    <property type="entry name" value="Cro/C1-type_HTH"/>
</dbReference>
<protein>
    <submittedName>
        <fullName evidence="4">XRE family transcriptional regulator</fullName>
    </submittedName>
</protein>
<proteinExistence type="predicted"/>
<dbReference type="InterPro" id="IPR050807">
    <property type="entry name" value="TransReg_Diox_bact_type"/>
</dbReference>
<dbReference type="GO" id="GO:0003677">
    <property type="term" value="F:DNA binding"/>
    <property type="evidence" value="ECO:0007669"/>
    <property type="project" value="UniProtKB-KW"/>
</dbReference>
<dbReference type="InterPro" id="IPR010982">
    <property type="entry name" value="Lambda_DNA-bd_dom_sf"/>
</dbReference>
<sequence length="108" mass="12131">MSTNMFDLLKELGHEPGKEDSQYISVLAHVAGELLAYRKKHRLTQKQLAERLGVTQAMVSKLESGDINISVKKLAEIAAKLGGSLYVTLNLVPQHDDNFESYENWEET</sequence>
<dbReference type="EMBL" id="DTBH01000027">
    <property type="protein sequence ID" value="HGQ76522.1"/>
    <property type="molecule type" value="Genomic_DNA"/>
</dbReference>
<dbReference type="AlphaFoldDB" id="A0A7C4VXC0"/>
<accession>A0A7C4VXC0</accession>
<dbReference type="SUPFAM" id="SSF47413">
    <property type="entry name" value="lambda repressor-like DNA-binding domains"/>
    <property type="match status" value="1"/>
</dbReference>
<gene>
    <name evidence="4" type="ORF">ENT72_08595</name>
    <name evidence="3" type="ORF">ENU12_01035</name>
</gene>
<evidence type="ECO:0000259" key="2">
    <source>
        <dbReference type="PROSITE" id="PS50943"/>
    </source>
</evidence>
<organism evidence="4">
    <name type="scientific">Fervidobacterium pennivorans</name>
    <dbReference type="NCBI Taxonomy" id="93466"/>
    <lineage>
        <taxon>Bacteria</taxon>
        <taxon>Thermotogati</taxon>
        <taxon>Thermotogota</taxon>
        <taxon>Thermotogae</taxon>
        <taxon>Thermotogales</taxon>
        <taxon>Fervidobacteriaceae</taxon>
        <taxon>Fervidobacterium</taxon>
    </lineage>
</organism>
<feature type="domain" description="HTH cro/C1-type" evidence="2">
    <location>
        <begin position="34"/>
        <end position="89"/>
    </location>
</feature>
<dbReference type="Gene3D" id="1.10.260.40">
    <property type="entry name" value="lambda repressor-like DNA-binding domains"/>
    <property type="match status" value="1"/>
</dbReference>
<dbReference type="EMBL" id="DSZT01000280">
    <property type="protein sequence ID" value="HGU42947.1"/>
    <property type="molecule type" value="Genomic_DNA"/>
</dbReference>